<dbReference type="Pfam" id="PF01022">
    <property type="entry name" value="HTH_5"/>
    <property type="match status" value="1"/>
</dbReference>
<dbReference type="InterPro" id="IPR051011">
    <property type="entry name" value="Metal_resp_trans_reg"/>
</dbReference>
<reference evidence="5 6" key="1">
    <citation type="submission" date="2013-09" db="EMBL/GenBank/DDBJ databases">
        <title>High correlation between genotypes and phenotypes of environmental bacteria Comamonas testosteroni strains.</title>
        <authorList>
            <person name="Liu L."/>
            <person name="Zhu W."/>
            <person name="Xia X."/>
            <person name="Xu B."/>
            <person name="Luo M."/>
            <person name="Wang G."/>
        </authorList>
    </citation>
    <scope>NUCLEOTIDE SEQUENCE [LARGE SCALE GENOMIC DNA]</scope>
    <source>
        <strain evidence="5 6">JL14</strain>
    </source>
</reference>
<evidence type="ECO:0000256" key="1">
    <source>
        <dbReference type="ARBA" id="ARBA00023015"/>
    </source>
</evidence>
<keyword evidence="1" id="KW-0805">Transcription regulation</keyword>
<dbReference type="PANTHER" id="PTHR43132">
    <property type="entry name" value="ARSENICAL RESISTANCE OPERON REPRESSOR ARSR-RELATED"/>
    <property type="match status" value="1"/>
</dbReference>
<dbReference type="InterPro" id="IPR036388">
    <property type="entry name" value="WH-like_DNA-bd_sf"/>
</dbReference>
<organism evidence="5 6">
    <name type="scientific">Comamonas thiooxydans</name>
    <dbReference type="NCBI Taxonomy" id="363952"/>
    <lineage>
        <taxon>Bacteria</taxon>
        <taxon>Pseudomonadati</taxon>
        <taxon>Pseudomonadota</taxon>
        <taxon>Betaproteobacteria</taxon>
        <taxon>Burkholderiales</taxon>
        <taxon>Comamonadaceae</taxon>
        <taxon>Comamonas</taxon>
    </lineage>
</organism>
<dbReference type="InterPro" id="IPR011991">
    <property type="entry name" value="ArsR-like_HTH"/>
</dbReference>
<dbReference type="Proteomes" id="UP000029567">
    <property type="component" value="Unassembled WGS sequence"/>
</dbReference>
<evidence type="ECO:0000313" key="6">
    <source>
        <dbReference type="Proteomes" id="UP000029567"/>
    </source>
</evidence>
<dbReference type="SMART" id="SM00418">
    <property type="entry name" value="HTH_ARSR"/>
    <property type="match status" value="1"/>
</dbReference>
<dbReference type="PRINTS" id="PR00778">
    <property type="entry name" value="HTHARSR"/>
</dbReference>
<dbReference type="GO" id="GO:0003677">
    <property type="term" value="F:DNA binding"/>
    <property type="evidence" value="ECO:0007669"/>
    <property type="project" value="UniProtKB-KW"/>
</dbReference>
<dbReference type="AlphaFoldDB" id="A0A0E3B7M0"/>
<protein>
    <submittedName>
        <fullName evidence="5">ArsR family transcriptional regulator</fullName>
    </submittedName>
</protein>
<evidence type="ECO:0000256" key="2">
    <source>
        <dbReference type="ARBA" id="ARBA00023125"/>
    </source>
</evidence>
<dbReference type="Gene3D" id="1.10.10.10">
    <property type="entry name" value="Winged helix-like DNA-binding domain superfamily/Winged helix DNA-binding domain"/>
    <property type="match status" value="1"/>
</dbReference>
<name>A0A0E3B7M0_9BURK</name>
<keyword evidence="2" id="KW-0238">DNA-binding</keyword>
<dbReference type="SUPFAM" id="SSF46785">
    <property type="entry name" value="Winged helix' DNA-binding domain"/>
    <property type="match status" value="1"/>
</dbReference>
<evidence type="ECO:0000313" key="5">
    <source>
        <dbReference type="EMBL" id="KGG82377.1"/>
    </source>
</evidence>
<evidence type="ECO:0000256" key="3">
    <source>
        <dbReference type="ARBA" id="ARBA00023163"/>
    </source>
</evidence>
<sequence length="116" mass="12560">MSSSPLNRTNAIDAAIASLESSFFKALCEPARIAVLKRVMQLGSADVTEIAAELPQERSVVSRHLQILSEAGIVRAQKVGRQMFYEVDGPSIIQRLEDMLSHTKGIAAYCCPGNQG</sequence>
<dbReference type="InterPro" id="IPR036390">
    <property type="entry name" value="WH_DNA-bd_sf"/>
</dbReference>
<dbReference type="EMBL" id="AWTN01000153">
    <property type="protein sequence ID" value="KGG82377.1"/>
    <property type="molecule type" value="Genomic_DNA"/>
</dbReference>
<dbReference type="CDD" id="cd00090">
    <property type="entry name" value="HTH_ARSR"/>
    <property type="match status" value="1"/>
</dbReference>
<keyword evidence="3" id="KW-0804">Transcription</keyword>
<dbReference type="GO" id="GO:0003700">
    <property type="term" value="F:DNA-binding transcription factor activity"/>
    <property type="evidence" value="ECO:0007669"/>
    <property type="project" value="InterPro"/>
</dbReference>
<feature type="domain" description="HTH arsR-type" evidence="4">
    <location>
        <begin position="12"/>
        <end position="107"/>
    </location>
</feature>
<dbReference type="PROSITE" id="PS50987">
    <property type="entry name" value="HTH_ARSR_2"/>
    <property type="match status" value="1"/>
</dbReference>
<dbReference type="PANTHER" id="PTHR43132:SF6">
    <property type="entry name" value="HTH-TYPE TRANSCRIPTIONAL REPRESSOR CZRA"/>
    <property type="match status" value="1"/>
</dbReference>
<dbReference type="NCBIfam" id="NF033788">
    <property type="entry name" value="HTH_metalloreg"/>
    <property type="match status" value="1"/>
</dbReference>
<accession>A0A0E3B7M0</accession>
<comment type="caution">
    <text evidence="5">The sequence shown here is derived from an EMBL/GenBank/DDBJ whole genome shotgun (WGS) entry which is preliminary data.</text>
</comment>
<evidence type="ECO:0000259" key="4">
    <source>
        <dbReference type="PROSITE" id="PS50987"/>
    </source>
</evidence>
<dbReference type="InterPro" id="IPR001845">
    <property type="entry name" value="HTH_ArsR_DNA-bd_dom"/>
</dbReference>
<proteinExistence type="predicted"/>
<gene>
    <name evidence="5" type="ORF">P245_26745</name>
</gene>